<dbReference type="RefSeq" id="XP_001881438.1">
    <property type="nucleotide sequence ID" value="XM_001881403.1"/>
</dbReference>
<keyword evidence="2" id="KW-1185">Reference proteome</keyword>
<protein>
    <submittedName>
        <fullName evidence="1">Predicted protein</fullName>
    </submittedName>
</protein>
<dbReference type="HOGENOM" id="CLU_1806497_0_0_1"/>
<evidence type="ECO:0000313" key="1">
    <source>
        <dbReference type="EMBL" id="EDR07649.1"/>
    </source>
</evidence>
<dbReference type="GeneID" id="6077300"/>
<name>B0DC07_LACBS</name>
<proteinExistence type="predicted"/>
<accession>B0DC07</accession>
<sequence>MYWTVISTRNRVDCMFFHVFSEFLVGAPKFWAEILETARTASWPVIFSLYQGSGLSLAVTKRGHKNKRGLIVRDCTCGRKEQRCQQLDSRLMWRTLDERFAFRVRLNDVEKENVLYIDSSAVISIDGLSLRTGNAFQTSLAVF</sequence>
<organism evidence="2">
    <name type="scientific">Laccaria bicolor (strain S238N-H82 / ATCC MYA-4686)</name>
    <name type="common">Bicoloured deceiver</name>
    <name type="synonym">Laccaria laccata var. bicolor</name>
    <dbReference type="NCBI Taxonomy" id="486041"/>
    <lineage>
        <taxon>Eukaryota</taxon>
        <taxon>Fungi</taxon>
        <taxon>Dikarya</taxon>
        <taxon>Basidiomycota</taxon>
        <taxon>Agaricomycotina</taxon>
        <taxon>Agaricomycetes</taxon>
        <taxon>Agaricomycetidae</taxon>
        <taxon>Agaricales</taxon>
        <taxon>Agaricineae</taxon>
        <taxon>Hydnangiaceae</taxon>
        <taxon>Laccaria</taxon>
    </lineage>
</organism>
<dbReference type="OrthoDB" id="10361651at2759"/>
<evidence type="ECO:0000313" key="2">
    <source>
        <dbReference type="Proteomes" id="UP000001194"/>
    </source>
</evidence>
<gene>
    <name evidence="1" type="ORF">LACBIDRAFT_327527</name>
</gene>
<dbReference type="Proteomes" id="UP000001194">
    <property type="component" value="Unassembled WGS sequence"/>
</dbReference>
<dbReference type="EMBL" id="DS547103">
    <property type="protein sequence ID" value="EDR07649.1"/>
    <property type="molecule type" value="Genomic_DNA"/>
</dbReference>
<reference evidence="1 2" key="1">
    <citation type="journal article" date="2008" name="Nature">
        <title>The genome of Laccaria bicolor provides insights into mycorrhizal symbiosis.</title>
        <authorList>
            <person name="Martin F."/>
            <person name="Aerts A."/>
            <person name="Ahren D."/>
            <person name="Brun A."/>
            <person name="Danchin E.G.J."/>
            <person name="Duchaussoy F."/>
            <person name="Gibon J."/>
            <person name="Kohler A."/>
            <person name="Lindquist E."/>
            <person name="Pereda V."/>
            <person name="Salamov A."/>
            <person name="Shapiro H.J."/>
            <person name="Wuyts J."/>
            <person name="Blaudez D."/>
            <person name="Buee M."/>
            <person name="Brokstein P."/>
            <person name="Canbaeck B."/>
            <person name="Cohen D."/>
            <person name="Courty P.E."/>
            <person name="Coutinho P.M."/>
            <person name="Delaruelle C."/>
            <person name="Detter J.C."/>
            <person name="Deveau A."/>
            <person name="DiFazio S."/>
            <person name="Duplessis S."/>
            <person name="Fraissinet-Tachet L."/>
            <person name="Lucic E."/>
            <person name="Frey-Klett P."/>
            <person name="Fourrey C."/>
            <person name="Feussner I."/>
            <person name="Gay G."/>
            <person name="Grimwood J."/>
            <person name="Hoegger P.J."/>
            <person name="Jain P."/>
            <person name="Kilaru S."/>
            <person name="Labbe J."/>
            <person name="Lin Y.C."/>
            <person name="Legue V."/>
            <person name="Le Tacon F."/>
            <person name="Marmeisse R."/>
            <person name="Melayah D."/>
            <person name="Montanini B."/>
            <person name="Muratet M."/>
            <person name="Nehls U."/>
            <person name="Niculita-Hirzel H."/>
            <person name="Oudot-Le Secq M.P."/>
            <person name="Peter M."/>
            <person name="Quesneville H."/>
            <person name="Rajashekar B."/>
            <person name="Reich M."/>
            <person name="Rouhier N."/>
            <person name="Schmutz J."/>
            <person name="Yin T."/>
            <person name="Chalot M."/>
            <person name="Henrissat B."/>
            <person name="Kuees U."/>
            <person name="Lucas S."/>
            <person name="Van de Peer Y."/>
            <person name="Podila G.K."/>
            <person name="Polle A."/>
            <person name="Pukkila P.J."/>
            <person name="Richardson P.M."/>
            <person name="Rouze P."/>
            <person name="Sanders I.R."/>
            <person name="Stajich J.E."/>
            <person name="Tunlid A."/>
            <person name="Tuskan G."/>
            <person name="Grigoriev I.V."/>
        </authorList>
    </citation>
    <scope>NUCLEOTIDE SEQUENCE [LARGE SCALE GENOMIC DNA]</scope>
    <source>
        <strain evidence="2">S238N-H82 / ATCC MYA-4686</strain>
    </source>
</reference>
<dbReference type="KEGG" id="lbc:LACBIDRAFT_327527"/>
<dbReference type="InParanoid" id="B0DC07"/>
<dbReference type="AlphaFoldDB" id="B0DC07"/>